<proteinExistence type="predicted"/>
<sequence>MAKTSKPAPAESSDSETEVTRHVKRKSAAEIRHIKKERQRVAREGSEETRTAAHQYLQQWSSDRASWKFNKARQLWIIRHLYLETQVPADIFELAIQYLDGSGDVLRKSLVADARLVAEPMSAITPELQAMRAKSLGLMPSHVTKAEANAKRTKSKDKTAAPAAAAAAKEGEKTETTDNDAEGAVSEGTMKRALRIIEVLAAVKPVEPVAKKETKRKQPESSDESSDDSSSDEDEKEKKKKRKTEKKEKKSDKKEKKSKDKSDKKSDKKDKKSKSESEKKSDKKEKSKEKKEKKVKSK</sequence>
<dbReference type="Proteomes" id="UP001140096">
    <property type="component" value="Unassembled WGS sequence"/>
</dbReference>
<evidence type="ECO:0000313" key="2">
    <source>
        <dbReference type="Proteomes" id="UP001140096"/>
    </source>
</evidence>
<protein>
    <submittedName>
        <fullName evidence="1">Uncharacterized protein</fullName>
    </submittedName>
</protein>
<evidence type="ECO:0000313" key="1">
    <source>
        <dbReference type="EMBL" id="KAJ2805325.1"/>
    </source>
</evidence>
<gene>
    <name evidence="1" type="ORF">H4S07_004049</name>
</gene>
<comment type="caution">
    <text evidence="1">The sequence shown here is derived from an EMBL/GenBank/DDBJ whole genome shotgun (WGS) entry which is preliminary data.</text>
</comment>
<keyword evidence="2" id="KW-1185">Reference proteome</keyword>
<organism evidence="1 2">
    <name type="scientific">Coemansia furcata</name>
    <dbReference type="NCBI Taxonomy" id="417177"/>
    <lineage>
        <taxon>Eukaryota</taxon>
        <taxon>Fungi</taxon>
        <taxon>Fungi incertae sedis</taxon>
        <taxon>Zoopagomycota</taxon>
        <taxon>Kickxellomycotina</taxon>
        <taxon>Kickxellomycetes</taxon>
        <taxon>Kickxellales</taxon>
        <taxon>Kickxellaceae</taxon>
        <taxon>Coemansia</taxon>
    </lineage>
</organism>
<dbReference type="EMBL" id="JANBUP010001497">
    <property type="protein sequence ID" value="KAJ2805325.1"/>
    <property type="molecule type" value="Genomic_DNA"/>
</dbReference>
<reference evidence="1" key="1">
    <citation type="submission" date="2022-07" db="EMBL/GenBank/DDBJ databases">
        <title>Phylogenomic reconstructions and comparative analyses of Kickxellomycotina fungi.</title>
        <authorList>
            <person name="Reynolds N.K."/>
            <person name="Stajich J.E."/>
            <person name="Barry K."/>
            <person name="Grigoriev I.V."/>
            <person name="Crous P."/>
            <person name="Smith M.E."/>
        </authorList>
    </citation>
    <scope>NUCLEOTIDE SEQUENCE</scope>
    <source>
        <strain evidence="1">CBS 102833</strain>
    </source>
</reference>
<name>A0ACC1LCF9_9FUNG</name>
<accession>A0ACC1LCF9</accession>